<name>A0A0L0F4B9_9EUKA</name>
<keyword evidence="2" id="KW-1185">Reference proteome</keyword>
<dbReference type="RefSeq" id="XP_014144925.1">
    <property type="nucleotide sequence ID" value="XM_014289450.1"/>
</dbReference>
<gene>
    <name evidence="1" type="ORF">SARC_16444</name>
</gene>
<sequence>MSKKTTAPSGEATLNAGYKDVELDHIVMSYCRKMGYLQSVAALKAEAKAAASLESATFSDMVNSNADVAGHVMMFNGNEIKSDSYDLSYTALKEWIGSSLQAYKVW</sequence>
<dbReference type="GeneID" id="25916948"/>
<dbReference type="AlphaFoldDB" id="A0A0L0F4B9"/>
<dbReference type="EMBL" id="KQ249690">
    <property type="protein sequence ID" value="KNC71023.1"/>
    <property type="molecule type" value="Genomic_DNA"/>
</dbReference>
<dbReference type="PROSITE" id="PS50896">
    <property type="entry name" value="LISH"/>
    <property type="match status" value="1"/>
</dbReference>
<organism evidence="1 2">
    <name type="scientific">Sphaeroforma arctica JP610</name>
    <dbReference type="NCBI Taxonomy" id="667725"/>
    <lineage>
        <taxon>Eukaryota</taxon>
        <taxon>Ichthyosporea</taxon>
        <taxon>Ichthyophonida</taxon>
        <taxon>Sphaeroforma</taxon>
    </lineage>
</organism>
<dbReference type="InterPro" id="IPR006594">
    <property type="entry name" value="LisH"/>
</dbReference>
<evidence type="ECO:0000313" key="2">
    <source>
        <dbReference type="Proteomes" id="UP000054560"/>
    </source>
</evidence>
<protein>
    <submittedName>
        <fullName evidence="1">Uncharacterized protein</fullName>
    </submittedName>
</protein>
<evidence type="ECO:0000313" key="1">
    <source>
        <dbReference type="EMBL" id="KNC71023.1"/>
    </source>
</evidence>
<dbReference type="Proteomes" id="UP000054560">
    <property type="component" value="Unassembled WGS sequence"/>
</dbReference>
<reference evidence="1 2" key="1">
    <citation type="submission" date="2011-02" db="EMBL/GenBank/DDBJ databases">
        <title>The Genome Sequence of Sphaeroforma arctica JP610.</title>
        <authorList>
            <consortium name="The Broad Institute Genome Sequencing Platform"/>
            <person name="Russ C."/>
            <person name="Cuomo C."/>
            <person name="Young S.K."/>
            <person name="Zeng Q."/>
            <person name="Gargeya S."/>
            <person name="Alvarado L."/>
            <person name="Berlin A."/>
            <person name="Chapman S.B."/>
            <person name="Chen Z."/>
            <person name="Freedman E."/>
            <person name="Gellesch M."/>
            <person name="Goldberg J."/>
            <person name="Griggs A."/>
            <person name="Gujja S."/>
            <person name="Heilman E."/>
            <person name="Heiman D."/>
            <person name="Howarth C."/>
            <person name="Mehta T."/>
            <person name="Neiman D."/>
            <person name="Pearson M."/>
            <person name="Roberts A."/>
            <person name="Saif S."/>
            <person name="Shea T."/>
            <person name="Shenoy N."/>
            <person name="Sisk P."/>
            <person name="Stolte C."/>
            <person name="Sykes S."/>
            <person name="White J."/>
            <person name="Yandava C."/>
            <person name="Burger G."/>
            <person name="Gray M.W."/>
            <person name="Holland P.W.H."/>
            <person name="King N."/>
            <person name="Lang F.B.F."/>
            <person name="Roger A.J."/>
            <person name="Ruiz-Trillo I."/>
            <person name="Haas B."/>
            <person name="Nusbaum C."/>
            <person name="Birren B."/>
        </authorList>
    </citation>
    <scope>NUCLEOTIDE SEQUENCE [LARGE SCALE GENOMIC DNA]</scope>
    <source>
        <strain evidence="1 2">JP610</strain>
    </source>
</reference>
<proteinExistence type="predicted"/>
<accession>A0A0L0F4B9</accession>